<evidence type="ECO:0000256" key="7">
    <source>
        <dbReference type="HAMAP-Rule" id="MF_00972"/>
    </source>
</evidence>
<dbReference type="HAMAP" id="MF_00972">
    <property type="entry name" value="tRNA_aden_deaminase"/>
    <property type="match status" value="1"/>
</dbReference>
<dbReference type="SUPFAM" id="SSF53927">
    <property type="entry name" value="Cytidine deaminase-like"/>
    <property type="match status" value="1"/>
</dbReference>
<dbReference type="AlphaFoldDB" id="A0A6N4RFI5"/>
<evidence type="ECO:0000259" key="8">
    <source>
        <dbReference type="PROSITE" id="PS51747"/>
    </source>
</evidence>
<dbReference type="Pfam" id="PF00383">
    <property type="entry name" value="dCMP_cyt_deam_1"/>
    <property type="match status" value="1"/>
</dbReference>
<accession>A0A6N4RFI5</accession>
<evidence type="ECO:0000256" key="1">
    <source>
        <dbReference type="ARBA" id="ARBA00010669"/>
    </source>
</evidence>
<dbReference type="InterPro" id="IPR016192">
    <property type="entry name" value="APOBEC/CMP_deaminase_Zn-bd"/>
</dbReference>
<comment type="cofactor">
    <cofactor evidence="7">
        <name>Zn(2+)</name>
        <dbReference type="ChEBI" id="CHEBI:29105"/>
    </cofactor>
    <text evidence="7">Binds 1 zinc ion per subunit.</text>
</comment>
<dbReference type="GO" id="GO:0052717">
    <property type="term" value="F:tRNA-specific adenosine-34 deaminase activity"/>
    <property type="evidence" value="ECO:0007669"/>
    <property type="project" value="UniProtKB-UniRule"/>
</dbReference>
<evidence type="ECO:0000313" key="9">
    <source>
        <dbReference type="EMBL" id="TKW62109.1"/>
    </source>
</evidence>
<keyword evidence="4 7" id="KW-0378">Hydrolase</keyword>
<comment type="catalytic activity">
    <reaction evidence="6 7">
        <text>adenosine(34) in tRNA + H2O + H(+) = inosine(34) in tRNA + NH4(+)</text>
        <dbReference type="Rhea" id="RHEA:43168"/>
        <dbReference type="Rhea" id="RHEA-COMP:10373"/>
        <dbReference type="Rhea" id="RHEA-COMP:10374"/>
        <dbReference type="ChEBI" id="CHEBI:15377"/>
        <dbReference type="ChEBI" id="CHEBI:15378"/>
        <dbReference type="ChEBI" id="CHEBI:28938"/>
        <dbReference type="ChEBI" id="CHEBI:74411"/>
        <dbReference type="ChEBI" id="CHEBI:82852"/>
        <dbReference type="EC" id="3.5.4.33"/>
    </reaction>
</comment>
<name>A0A6N4RFI5_BLAVI</name>
<evidence type="ECO:0000256" key="6">
    <source>
        <dbReference type="ARBA" id="ARBA00048045"/>
    </source>
</evidence>
<reference evidence="9 10" key="1">
    <citation type="journal article" date="2017" name="Nat. Commun.">
        <title>In situ click chemistry generation of cyclooxygenase-2 inhibitors.</title>
        <authorList>
            <person name="Bhardwaj A."/>
            <person name="Kaur J."/>
            <person name="Wuest M."/>
            <person name="Wuest F."/>
        </authorList>
    </citation>
    <scope>NUCLEOTIDE SEQUENCE [LARGE SCALE GENOMIC DNA]</scope>
    <source>
        <strain evidence="9">S2_018_000_R2_106</strain>
    </source>
</reference>
<evidence type="ECO:0000256" key="2">
    <source>
        <dbReference type="ARBA" id="ARBA00022694"/>
    </source>
</evidence>
<keyword evidence="3 7" id="KW-0479">Metal-binding</keyword>
<proteinExistence type="inferred from homology"/>
<dbReference type="PANTHER" id="PTHR11079">
    <property type="entry name" value="CYTOSINE DEAMINASE FAMILY MEMBER"/>
    <property type="match status" value="1"/>
</dbReference>
<dbReference type="PROSITE" id="PS51747">
    <property type="entry name" value="CYT_DCMP_DEAMINASES_2"/>
    <property type="match status" value="1"/>
</dbReference>
<dbReference type="InterPro" id="IPR028883">
    <property type="entry name" value="tRNA_aden_deaminase"/>
</dbReference>
<dbReference type="EMBL" id="VAFM01000001">
    <property type="protein sequence ID" value="TKW62109.1"/>
    <property type="molecule type" value="Genomic_DNA"/>
</dbReference>
<evidence type="ECO:0000256" key="3">
    <source>
        <dbReference type="ARBA" id="ARBA00022723"/>
    </source>
</evidence>
<feature type="binding site" evidence="7">
    <location>
        <position position="47"/>
    </location>
    <ligand>
        <name>Zn(2+)</name>
        <dbReference type="ChEBI" id="CHEBI:29105"/>
        <note>catalytic</note>
    </ligand>
</feature>
<keyword evidence="5 7" id="KW-0862">Zinc</keyword>
<dbReference type="InterPro" id="IPR002125">
    <property type="entry name" value="CMP_dCMP_dom"/>
</dbReference>
<dbReference type="CDD" id="cd01285">
    <property type="entry name" value="nucleoside_deaminase"/>
    <property type="match status" value="1"/>
</dbReference>
<protein>
    <recommendedName>
        <fullName evidence="7">tRNA-specific adenosine deaminase</fullName>
        <ecNumber evidence="7">3.5.4.33</ecNumber>
    </recommendedName>
</protein>
<dbReference type="GO" id="GO:0002100">
    <property type="term" value="P:tRNA wobble adenosine to inosine editing"/>
    <property type="evidence" value="ECO:0007669"/>
    <property type="project" value="UniProtKB-UniRule"/>
</dbReference>
<comment type="caution">
    <text evidence="9">The sequence shown here is derived from an EMBL/GenBank/DDBJ whole genome shotgun (WGS) entry which is preliminary data.</text>
</comment>
<dbReference type="Proteomes" id="UP000320948">
    <property type="component" value="Unassembled WGS sequence"/>
</dbReference>
<evidence type="ECO:0000256" key="4">
    <source>
        <dbReference type="ARBA" id="ARBA00022801"/>
    </source>
</evidence>
<dbReference type="PANTHER" id="PTHR11079:SF179">
    <property type="entry name" value="TRNA(ADENINE(34)) DEAMINASE, CHLOROPLASTIC"/>
    <property type="match status" value="1"/>
</dbReference>
<sequence length="139" mass="14865">MQRAIAVAKAGVSVGEIPIAAVLIDADGHVLAEAHNGVETEQSPIAHAEMQVLQQALQGRRYLEDCTLAVTLEPCAMCMAALCHARVGTVVFGAYDPKSGGTVNGARVPQHMHFKPEVLGGIEEEACRTLLQDFFKTLR</sequence>
<dbReference type="EC" id="3.5.4.33" evidence="7"/>
<evidence type="ECO:0000313" key="10">
    <source>
        <dbReference type="Proteomes" id="UP000320948"/>
    </source>
</evidence>
<dbReference type="PROSITE" id="PS00903">
    <property type="entry name" value="CYT_DCMP_DEAMINASES_1"/>
    <property type="match status" value="1"/>
</dbReference>
<dbReference type="Gene3D" id="3.40.140.10">
    <property type="entry name" value="Cytidine Deaminase, domain 2"/>
    <property type="match status" value="1"/>
</dbReference>
<feature type="binding site" evidence="7">
    <location>
        <position position="75"/>
    </location>
    <ligand>
        <name>Zn(2+)</name>
        <dbReference type="ChEBI" id="CHEBI:29105"/>
        <note>catalytic</note>
    </ligand>
</feature>
<dbReference type="GO" id="GO:0008270">
    <property type="term" value="F:zinc ion binding"/>
    <property type="evidence" value="ECO:0007669"/>
    <property type="project" value="UniProtKB-UniRule"/>
</dbReference>
<feature type="domain" description="CMP/dCMP-type deaminase" evidence="8">
    <location>
        <begin position="1"/>
        <end position="104"/>
    </location>
</feature>
<feature type="binding site" evidence="7">
    <location>
        <position position="78"/>
    </location>
    <ligand>
        <name>Zn(2+)</name>
        <dbReference type="ChEBI" id="CHEBI:29105"/>
        <note>catalytic</note>
    </ligand>
</feature>
<evidence type="ECO:0000256" key="5">
    <source>
        <dbReference type="ARBA" id="ARBA00022833"/>
    </source>
</evidence>
<comment type="subunit">
    <text evidence="7">Homodimer.</text>
</comment>
<comment type="similarity">
    <text evidence="1">Belongs to the cytidine and deoxycytidylate deaminase family. ADAT2 subfamily.</text>
</comment>
<dbReference type="InterPro" id="IPR016193">
    <property type="entry name" value="Cytidine_deaminase-like"/>
</dbReference>
<gene>
    <name evidence="7" type="primary">tadA</name>
    <name evidence="9" type="ORF">DI628_04265</name>
</gene>
<feature type="active site" description="Proton donor" evidence="7">
    <location>
        <position position="49"/>
    </location>
</feature>
<comment type="function">
    <text evidence="7">Catalyzes the deamination of adenosine to inosine at the wobble position 34 of tRNA(Arg2).</text>
</comment>
<organism evidence="9 10">
    <name type="scientific">Blastochloris viridis</name>
    <name type="common">Rhodopseudomonas viridis</name>
    <dbReference type="NCBI Taxonomy" id="1079"/>
    <lineage>
        <taxon>Bacteria</taxon>
        <taxon>Pseudomonadati</taxon>
        <taxon>Pseudomonadota</taxon>
        <taxon>Alphaproteobacteria</taxon>
        <taxon>Hyphomicrobiales</taxon>
        <taxon>Blastochloridaceae</taxon>
        <taxon>Blastochloris</taxon>
    </lineage>
</organism>
<keyword evidence="2 7" id="KW-0819">tRNA processing</keyword>